<dbReference type="InterPro" id="IPR012341">
    <property type="entry name" value="6hp_glycosidase-like_sf"/>
</dbReference>
<evidence type="ECO:0000313" key="2">
    <source>
        <dbReference type="EMBL" id="MCW3807501.1"/>
    </source>
</evidence>
<proteinExistence type="predicted"/>
<dbReference type="InterPro" id="IPR008979">
    <property type="entry name" value="Galactose-bd-like_sf"/>
</dbReference>
<dbReference type="EMBL" id="JAPDPI010000048">
    <property type="protein sequence ID" value="MCW3807501.1"/>
    <property type="molecule type" value="Genomic_DNA"/>
</dbReference>
<dbReference type="AlphaFoldDB" id="A0AAE3MH51"/>
<name>A0AAE3MH51_9BACT</name>
<dbReference type="InterPro" id="IPR035396">
    <property type="entry name" value="Bac_rhamnosid6H"/>
</dbReference>
<feature type="domain" description="Alpha-L-rhamnosidase six-hairpin glycosidase" evidence="1">
    <location>
        <begin position="309"/>
        <end position="463"/>
    </location>
</feature>
<sequence length="885" mass="100223">MNRIIWIVGVCFFMLSCTKNRSVLYQSEKFIVYKDGVKQGKNEATVIARDKIVSNYQSLTHENYSRLITFKFSINEKDNERPSGADHWIIIDQEHESKVIRFGEETRAIPADPGTKLPPNYEYTFKLDMNPVLDQFKTKGYYEAFDGSRIAKDDFKGVYIAGGSYPLSWDFSNLDENGLGLKDDDGDGIYELSVVLNPFDENSAKEKIWEASVDVSDKPVYQSEQKVVDALFNLSLEEARLNIEADSTLRTGAKWGGVWTRDVSYSILLAFAYHEPEVAKISLMKKVKRNRIIQDTGSGGAWPVSSDRTTWALGAWEVYKVTGDQKWLETAYEIIKNTLDDDYLTIRDAETGMYCGESSFLDWREQTYPKWMSNMDIYVSQNLGTNAVHYQAHQILVEMAKLLGKPYSVYEQRANEIKKGINELLWMKDKGYYAQYLYGRSSLLLSPRFEALGEALAILFDVADGEQARSIVSKSPLTEFGTTCIYPQIPDIPPYHNNAIWPFVQSYWNMAAAKAGNEQALNHGLAAIYRAGALFLTNYENFVAQNGDYVGTEINSHRMLWSMAGNIAMVHRVFMGMEFKVDGLGFNPVIPEVYGGKRSLSNYKYRDAILNIQVEGYGNKIKEFWIDGKIQDEAFVSSDLKGEHFIMIKMNNNSFSGQGINHVVNRFSSSNPHAVYNGSAIEWEPVDGAKAYGVYKDGELLKSGNYTSITVADDKFAEYAITAINEYGDESFSSEPILLTSEEMVVEPEEIFKKSSLPYSNYTGTGFIKTSTTENKTLDFIVKVKEAGEYLLDVRYANGTGPWNTDNNCCIRSLYVNNEYNGVLVMPQRGEEEWSDWGRSNAKRVNLNKGSNNFSIVLEEWNTNMDGLINEALIDQIIIISRITN</sequence>
<comment type="caution">
    <text evidence="2">The sequence shown here is derived from an EMBL/GenBank/DDBJ whole genome shotgun (WGS) entry which is preliminary data.</text>
</comment>
<reference evidence="2" key="1">
    <citation type="submission" date="2022-10" db="EMBL/GenBank/DDBJ databases">
        <authorList>
            <person name="Yu W.X."/>
        </authorList>
    </citation>
    <scope>NUCLEOTIDE SEQUENCE</scope>
    <source>
        <strain evidence="2">D04</strain>
    </source>
</reference>
<gene>
    <name evidence="2" type="ORF">OM074_17875</name>
</gene>
<dbReference type="SUPFAM" id="SSF49785">
    <property type="entry name" value="Galactose-binding domain-like"/>
    <property type="match status" value="1"/>
</dbReference>
<dbReference type="GO" id="GO:0005975">
    <property type="term" value="P:carbohydrate metabolic process"/>
    <property type="evidence" value="ECO:0007669"/>
    <property type="project" value="InterPro"/>
</dbReference>
<dbReference type="Proteomes" id="UP001207408">
    <property type="component" value="Unassembled WGS sequence"/>
</dbReference>
<organism evidence="2 3">
    <name type="scientific">Plebeiibacterium marinum</name>
    <dbReference type="NCBI Taxonomy" id="2992111"/>
    <lineage>
        <taxon>Bacteria</taxon>
        <taxon>Pseudomonadati</taxon>
        <taxon>Bacteroidota</taxon>
        <taxon>Bacteroidia</taxon>
        <taxon>Marinilabiliales</taxon>
        <taxon>Marinilabiliaceae</taxon>
        <taxon>Plebeiibacterium</taxon>
    </lineage>
</organism>
<evidence type="ECO:0000313" key="3">
    <source>
        <dbReference type="Proteomes" id="UP001207408"/>
    </source>
</evidence>
<dbReference type="SUPFAM" id="SSF48208">
    <property type="entry name" value="Six-hairpin glycosidases"/>
    <property type="match status" value="1"/>
</dbReference>
<keyword evidence="3" id="KW-1185">Reference proteome</keyword>
<dbReference type="RefSeq" id="WP_301201916.1">
    <property type="nucleotide sequence ID" value="NZ_JAPDPI010000048.1"/>
</dbReference>
<dbReference type="PROSITE" id="PS51257">
    <property type="entry name" value="PROKAR_LIPOPROTEIN"/>
    <property type="match status" value="1"/>
</dbReference>
<accession>A0AAE3MH51</accession>
<dbReference type="Gene3D" id="2.60.120.260">
    <property type="entry name" value="Galactose-binding domain-like"/>
    <property type="match status" value="1"/>
</dbReference>
<evidence type="ECO:0000259" key="1">
    <source>
        <dbReference type="Pfam" id="PF17389"/>
    </source>
</evidence>
<protein>
    <recommendedName>
        <fullName evidence="1">Alpha-L-rhamnosidase six-hairpin glycosidase domain-containing protein</fullName>
    </recommendedName>
</protein>
<dbReference type="Pfam" id="PF17389">
    <property type="entry name" value="Bac_rhamnosid6H"/>
    <property type="match status" value="1"/>
</dbReference>
<dbReference type="Gene3D" id="1.50.10.10">
    <property type="match status" value="1"/>
</dbReference>
<dbReference type="Gene3D" id="2.60.420.10">
    <property type="entry name" value="Maltose phosphorylase, domain 3"/>
    <property type="match status" value="1"/>
</dbReference>
<dbReference type="InterPro" id="IPR008928">
    <property type="entry name" value="6-hairpin_glycosidase_sf"/>
</dbReference>